<name>A0A0K8MHZ6_9LACO</name>
<dbReference type="RefSeq" id="WP_061993197.1">
    <property type="nucleotide sequence ID" value="NZ_DF968001.1"/>
</dbReference>
<evidence type="ECO:0000313" key="2">
    <source>
        <dbReference type="Proteomes" id="UP000253891"/>
    </source>
</evidence>
<dbReference type="AlphaFoldDB" id="A0A0K8MHZ6"/>
<gene>
    <name evidence="1" type="ORF">FFIC_240880</name>
</gene>
<reference evidence="1 2" key="1">
    <citation type="journal article" date="2015" name="BMC Genomics">
        <title>Comparative genomics of Fructobacillus spp. and Leuconostoc spp. reveals niche-specific evolution of Fructobacillus spp.</title>
        <authorList>
            <person name="Endo A."/>
            <person name="Tanizawa Y."/>
            <person name="Tanaka N."/>
            <person name="Maeno S."/>
            <person name="Kumar H."/>
            <person name="Shiwa Y."/>
            <person name="Okada S."/>
            <person name="Yoshikawa H."/>
            <person name="Dicks L."/>
            <person name="Nakagawa J."/>
            <person name="Arita M."/>
        </authorList>
    </citation>
    <scope>NUCLEOTIDE SEQUENCE [LARGE SCALE GENOMIC DNA]</scope>
    <source>
        <strain evidence="1 2">JCM 12225</strain>
    </source>
</reference>
<keyword evidence="2" id="KW-1185">Reference proteome</keyword>
<dbReference type="Proteomes" id="UP000253891">
    <property type="component" value="Unassembled WGS sequence"/>
</dbReference>
<protein>
    <submittedName>
        <fullName evidence="1">Uncharacterized protein</fullName>
    </submittedName>
</protein>
<dbReference type="EMBL" id="DF968001">
    <property type="protein sequence ID" value="GAO99813.1"/>
    <property type="molecule type" value="Genomic_DNA"/>
</dbReference>
<dbReference type="STRING" id="157463.GCA_001047075_00724"/>
<sequence>MTRLLYSKNRVYNINYNFNPDKSFENHEKVKISLINAKVGFPDKGPWDEAIINIDVGVETKVNEEMFRTLSFSVRFFFKIKGDIENVTEKFVMDQGYGTIMSNIQALIKSISEIGGNIPIIINDINPNIENITDVE</sequence>
<organism evidence="1 2">
    <name type="scientific">Fructobacillus ficulneus</name>
    <dbReference type="NCBI Taxonomy" id="157463"/>
    <lineage>
        <taxon>Bacteria</taxon>
        <taxon>Bacillati</taxon>
        <taxon>Bacillota</taxon>
        <taxon>Bacilli</taxon>
        <taxon>Lactobacillales</taxon>
        <taxon>Lactobacillaceae</taxon>
        <taxon>Fructobacillus</taxon>
    </lineage>
</organism>
<accession>A0A0K8MHZ6</accession>
<proteinExistence type="predicted"/>
<evidence type="ECO:0000313" key="1">
    <source>
        <dbReference type="EMBL" id="GAO99813.1"/>
    </source>
</evidence>